<comment type="caution">
    <text evidence="1">The sequence shown here is derived from an EMBL/GenBank/DDBJ whole genome shotgun (WGS) entry which is preliminary data.</text>
</comment>
<evidence type="ECO:0000313" key="2">
    <source>
        <dbReference type="Proteomes" id="UP000019380"/>
    </source>
</evidence>
<reference evidence="1 2" key="1">
    <citation type="submission" date="2013-12" db="EMBL/GenBank/DDBJ databases">
        <title>Improved hybrid genome assemblies of Bacteroides xylanisolvens SD CC 1b and Bacteroides xylanisolvens SD CC 2a using Illumina and 454 Sequencing.</title>
        <authorList>
            <person name="Ramaraj T."/>
            <person name="Sundararajan A."/>
            <person name="Mudge J."/>
            <person name="Schilkey F.D."/>
            <person name="Delvecchio V."/>
            <person name="Donlon M."/>
            <person name="Ziemer C."/>
        </authorList>
    </citation>
    <scope>NUCLEOTIDE SEQUENCE [LARGE SCALE GENOMIC DNA]</scope>
</reference>
<protein>
    <submittedName>
        <fullName evidence="1">Uncharacterized protein</fullName>
    </submittedName>
</protein>
<dbReference type="AlphaFoldDB" id="D4VEN2"/>
<sequence length="43" mass="5181">MRFIVCLIINSLANILLLYMIRYKNRSFKKQHCTEVTFVFSLL</sequence>
<organism evidence="1 2">
    <name type="scientific">Bacteroides xylanisolvens SD CC 1b</name>
    <dbReference type="NCBI Taxonomy" id="702447"/>
    <lineage>
        <taxon>Bacteria</taxon>
        <taxon>Pseudomonadati</taxon>
        <taxon>Bacteroidota</taxon>
        <taxon>Bacteroidia</taxon>
        <taxon>Bacteroidales</taxon>
        <taxon>Bacteroidaceae</taxon>
        <taxon>Bacteroides</taxon>
    </lineage>
</organism>
<gene>
    <name evidence="1" type="ORF">BN890_46320</name>
</gene>
<name>D4VEN2_9BACE</name>
<proteinExistence type="predicted"/>
<dbReference type="EMBL" id="CBXG010000049">
    <property type="protein sequence ID" value="CDM07014.1"/>
    <property type="molecule type" value="Genomic_DNA"/>
</dbReference>
<dbReference type="Proteomes" id="UP000019380">
    <property type="component" value="Unassembled WGS sequence"/>
</dbReference>
<evidence type="ECO:0000313" key="1">
    <source>
        <dbReference type="EMBL" id="CDM07014.1"/>
    </source>
</evidence>
<accession>D4VEN2</accession>